<organism evidence="5 6">
    <name type="scientific">Cercophora scortea</name>
    <dbReference type="NCBI Taxonomy" id="314031"/>
    <lineage>
        <taxon>Eukaryota</taxon>
        <taxon>Fungi</taxon>
        <taxon>Dikarya</taxon>
        <taxon>Ascomycota</taxon>
        <taxon>Pezizomycotina</taxon>
        <taxon>Sordariomycetes</taxon>
        <taxon>Sordariomycetidae</taxon>
        <taxon>Sordariales</taxon>
        <taxon>Lasiosphaeriaceae</taxon>
        <taxon>Cercophora</taxon>
    </lineage>
</organism>
<evidence type="ECO:0000313" key="6">
    <source>
        <dbReference type="Proteomes" id="UP001286456"/>
    </source>
</evidence>
<keyword evidence="1" id="KW-0677">Repeat</keyword>
<dbReference type="Pfam" id="PF24883">
    <property type="entry name" value="NPHP3_N"/>
    <property type="match status" value="1"/>
</dbReference>
<dbReference type="AlphaFoldDB" id="A0AAE0IZR0"/>
<dbReference type="PROSITE" id="PS50297">
    <property type="entry name" value="ANK_REP_REGION"/>
    <property type="match status" value="1"/>
</dbReference>
<dbReference type="InterPro" id="IPR027417">
    <property type="entry name" value="P-loop_NTPase"/>
</dbReference>
<dbReference type="SMART" id="SM00248">
    <property type="entry name" value="ANK"/>
    <property type="match status" value="2"/>
</dbReference>
<accession>A0AAE0IZR0</accession>
<dbReference type="InterPro" id="IPR036770">
    <property type="entry name" value="Ankyrin_rpt-contain_sf"/>
</dbReference>
<dbReference type="SUPFAM" id="SSF48403">
    <property type="entry name" value="Ankyrin repeat"/>
    <property type="match status" value="1"/>
</dbReference>
<feature type="region of interest" description="Disordered" evidence="3">
    <location>
        <begin position="39"/>
        <end position="105"/>
    </location>
</feature>
<gene>
    <name evidence="5" type="ORF">B0T19DRAFT_148254</name>
</gene>
<dbReference type="SUPFAM" id="SSF52540">
    <property type="entry name" value="P-loop containing nucleoside triphosphate hydrolases"/>
    <property type="match status" value="1"/>
</dbReference>
<evidence type="ECO:0000256" key="3">
    <source>
        <dbReference type="SAM" id="MobiDB-lite"/>
    </source>
</evidence>
<evidence type="ECO:0000313" key="5">
    <source>
        <dbReference type="EMBL" id="KAK3334214.1"/>
    </source>
</evidence>
<keyword evidence="6" id="KW-1185">Reference proteome</keyword>
<keyword evidence="2" id="KW-0040">ANK repeat</keyword>
<dbReference type="PANTHER" id="PTHR10039">
    <property type="entry name" value="AMELOGENIN"/>
    <property type="match status" value="1"/>
</dbReference>
<dbReference type="InterPro" id="IPR002110">
    <property type="entry name" value="Ankyrin_rpt"/>
</dbReference>
<dbReference type="InterPro" id="IPR029058">
    <property type="entry name" value="AB_hydrolase_fold"/>
</dbReference>
<sequence length="1275" mass="143713">MSNKKWSVGDKGISVFFEAENPTIDIIFVHGFTGHPERTWTSKSPLSKSPPQPSDADLLEPLARDDCSPQSLKRKASHTSSDSQPPPLKTPRLQVPWHRSTPAPKPSHVCWPRDLLPQVLPTARVLTYGYDTNVRSRFVGPVSKNTVGDHGWDLLCALGDFRRQAPTRPLLFIAHSLGGLVTKIALAKSEDSRADKPHLHQIIEYTVGVFFFGTPHRGAELLGLMLHVLKALAKGLSFQLNDSIVGTLMPGGDNLRTIGERFVTLAKQRNWTVFCFQEEYGLGGLFGKQVVENESSRIGDPSVETARSIARNHMEMVRFSSCDDAEFNKVSSALHFVYNKLLSNPSDERLRAPSASTLSESSLEARQQVEACEKLEARKELMQLLYFDEIDARLLSLKPAHHKTCEWILGKPKYHQWMSLENREDHHGFLWIKGKPGAGKSILMKFLDAKTRLSATKQSGCLVASFFFFAPGEHLEKSTAGVYRSLLWQLLEMAPDLQQVLDDFSSNACKVIRRNGWQIEALKETIAKAIDHLGSRQLCLFIDALDECRDDDVADMVSFFEDLSDRATEDNVALRICFSSRYYPTISLRKGAEIRLDDEEEHSTDITRYINAKLVLKKSQRADDLKGQILEKSAGIFLWVALVIPILNKACAGGRMDQLQKRLNEIPPGLDQLFEMILLRDQESLDDLRSCILWIFFATRPLTPTEYFFALHETGDEDSRTCWEAGDMTPEELLQFVHSTSKGLAEVTKTRSKGRQPSVQFIHESVRDFLGLKNGTKKIWPNLEQGFVGFGHEMLKNRCLAELKDVPAEILVDEAATGPGLSETRPFIRYATDSLLIHSNLAQQSGVTQLEFITRFDRDSHGGRMLWIRLHNLFEPYGIRRYHDPGLLYIFADCGLDSLLLVHPGLSDHLQADSSEERYFKPLAAAIVRKHKAAARVLTAALIGDEAARGIDERVVSSTHRMRTQIADNIDFFKLLLDLDHAPLMEFCLDTYSDSALECKTRGRSFMFLPTQGDSEVEKVGGREVMISHLLFGLINHDEEQRRKDSLDPRSDVCDTPALTESAIRRLMKYRPNLRLVTQIALCRNAKTALHFTTSPTVLSILLKHAPSADLPDDGGDSPLSYLCRNRDKYRSVGFRQELEIMRCLLDHGADPNFIPKKKDSRLPGLYWVVSRAISFLEINGFLQNSKLAEEIILLIEKGADVNRPLKSPCTGKTILHRVADKFQRDLTVAKLLVRHGANLYATDQKGNVPFEKFPETRALLIDYKKQPDIPKEGE</sequence>
<reference evidence="5" key="2">
    <citation type="submission" date="2023-06" db="EMBL/GenBank/DDBJ databases">
        <authorList>
            <consortium name="Lawrence Berkeley National Laboratory"/>
            <person name="Haridas S."/>
            <person name="Hensen N."/>
            <person name="Bonometti L."/>
            <person name="Westerberg I."/>
            <person name="Brannstrom I.O."/>
            <person name="Guillou S."/>
            <person name="Cros-Aarteil S."/>
            <person name="Calhoun S."/>
            <person name="Kuo A."/>
            <person name="Mondo S."/>
            <person name="Pangilinan J."/>
            <person name="Riley R."/>
            <person name="Labutti K."/>
            <person name="Andreopoulos B."/>
            <person name="Lipzen A."/>
            <person name="Chen C."/>
            <person name="Yanf M."/>
            <person name="Daum C."/>
            <person name="Ng V."/>
            <person name="Clum A."/>
            <person name="Steindorff A."/>
            <person name="Ohm R."/>
            <person name="Martin F."/>
            <person name="Silar P."/>
            <person name="Natvig D."/>
            <person name="Lalanne C."/>
            <person name="Gautier V."/>
            <person name="Ament-Velasquez S.L."/>
            <person name="Kruys A."/>
            <person name="Hutchinson M.I."/>
            <person name="Powell A.J."/>
            <person name="Barry K."/>
            <person name="Miller A.N."/>
            <person name="Grigoriev I.V."/>
            <person name="Debuchy R."/>
            <person name="Gladieux P."/>
            <person name="Thoren M.H."/>
            <person name="Johannesson H."/>
        </authorList>
    </citation>
    <scope>NUCLEOTIDE SEQUENCE</scope>
    <source>
        <strain evidence="5">SMH4131-1</strain>
    </source>
</reference>
<dbReference type="PROSITE" id="PS50088">
    <property type="entry name" value="ANK_REPEAT"/>
    <property type="match status" value="1"/>
</dbReference>
<name>A0AAE0IZR0_9PEZI</name>
<reference evidence="5" key="1">
    <citation type="journal article" date="2023" name="Mol. Phylogenet. Evol.">
        <title>Genome-scale phylogeny and comparative genomics of the fungal order Sordariales.</title>
        <authorList>
            <person name="Hensen N."/>
            <person name="Bonometti L."/>
            <person name="Westerberg I."/>
            <person name="Brannstrom I.O."/>
            <person name="Guillou S."/>
            <person name="Cros-Aarteil S."/>
            <person name="Calhoun S."/>
            <person name="Haridas S."/>
            <person name="Kuo A."/>
            <person name="Mondo S."/>
            <person name="Pangilinan J."/>
            <person name="Riley R."/>
            <person name="LaButti K."/>
            <person name="Andreopoulos B."/>
            <person name="Lipzen A."/>
            <person name="Chen C."/>
            <person name="Yan M."/>
            <person name="Daum C."/>
            <person name="Ng V."/>
            <person name="Clum A."/>
            <person name="Steindorff A."/>
            <person name="Ohm R.A."/>
            <person name="Martin F."/>
            <person name="Silar P."/>
            <person name="Natvig D.O."/>
            <person name="Lalanne C."/>
            <person name="Gautier V."/>
            <person name="Ament-Velasquez S.L."/>
            <person name="Kruys A."/>
            <person name="Hutchinson M.I."/>
            <person name="Powell A.J."/>
            <person name="Barry K."/>
            <person name="Miller A.N."/>
            <person name="Grigoriev I.V."/>
            <person name="Debuchy R."/>
            <person name="Gladieux P."/>
            <person name="Hiltunen Thoren M."/>
            <person name="Johannesson H."/>
        </authorList>
    </citation>
    <scope>NUCLEOTIDE SEQUENCE</scope>
    <source>
        <strain evidence="5">SMH4131-1</strain>
    </source>
</reference>
<dbReference type="EMBL" id="JAUEPO010000002">
    <property type="protein sequence ID" value="KAK3334214.1"/>
    <property type="molecule type" value="Genomic_DNA"/>
</dbReference>
<proteinExistence type="predicted"/>
<dbReference type="SUPFAM" id="SSF53474">
    <property type="entry name" value="alpha/beta-Hydrolases"/>
    <property type="match status" value="1"/>
</dbReference>
<dbReference type="Gene3D" id="3.40.50.300">
    <property type="entry name" value="P-loop containing nucleotide triphosphate hydrolases"/>
    <property type="match status" value="1"/>
</dbReference>
<feature type="repeat" description="ANK" evidence="2">
    <location>
        <begin position="1211"/>
        <end position="1245"/>
    </location>
</feature>
<comment type="caution">
    <text evidence="5">The sequence shown here is derived from an EMBL/GenBank/DDBJ whole genome shotgun (WGS) entry which is preliminary data.</text>
</comment>
<evidence type="ECO:0000259" key="4">
    <source>
        <dbReference type="Pfam" id="PF24883"/>
    </source>
</evidence>
<dbReference type="Gene3D" id="1.25.40.20">
    <property type="entry name" value="Ankyrin repeat-containing domain"/>
    <property type="match status" value="2"/>
</dbReference>
<dbReference type="Gene3D" id="3.40.50.1820">
    <property type="entry name" value="alpha/beta hydrolase"/>
    <property type="match status" value="1"/>
</dbReference>
<feature type="domain" description="Nephrocystin 3-like N-terminal" evidence="4">
    <location>
        <begin position="404"/>
        <end position="581"/>
    </location>
</feature>
<dbReference type="Proteomes" id="UP001286456">
    <property type="component" value="Unassembled WGS sequence"/>
</dbReference>
<dbReference type="InterPro" id="IPR056884">
    <property type="entry name" value="NPHP3-like_N"/>
</dbReference>
<dbReference type="PANTHER" id="PTHR10039:SF5">
    <property type="entry name" value="NACHT DOMAIN-CONTAINING PROTEIN"/>
    <property type="match status" value="1"/>
</dbReference>
<protein>
    <recommendedName>
        <fullName evidence="4">Nephrocystin 3-like N-terminal domain-containing protein</fullName>
    </recommendedName>
</protein>
<evidence type="ECO:0000256" key="1">
    <source>
        <dbReference type="ARBA" id="ARBA00022737"/>
    </source>
</evidence>
<evidence type="ECO:0000256" key="2">
    <source>
        <dbReference type="PROSITE-ProRule" id="PRU00023"/>
    </source>
</evidence>